<accession>A0A6C0BN98</accession>
<sequence>MNTIEGTNSYTKPAFKYQLYDSLTERNRTFGYDYMSQSRLQNNHHNAYFSNVYCGSVGDIHQAPKDYYFGSADLRPRPAPDACPAQNMAPLDTRPNIYNDNVYPYTNTFVKPTLHRSWQPFTTTATPSMTGSYTQFFPHAQPCEVAPWNSSMVWEADLNAKLYERAIIAGAKEQPYSNWNRRQALAQLINLNAPSNNDIYTQKLSRPDDTFCEAQRRNAGIPPAIVHF</sequence>
<proteinExistence type="predicted"/>
<protein>
    <submittedName>
        <fullName evidence="1">Uncharacterized protein</fullName>
    </submittedName>
</protein>
<name>A0A6C0BN98_9ZZZZ</name>
<reference evidence="1" key="1">
    <citation type="journal article" date="2020" name="Nature">
        <title>Giant virus diversity and host interactions through global metagenomics.</title>
        <authorList>
            <person name="Schulz F."/>
            <person name="Roux S."/>
            <person name="Paez-Espino D."/>
            <person name="Jungbluth S."/>
            <person name="Walsh D.A."/>
            <person name="Denef V.J."/>
            <person name="McMahon K.D."/>
            <person name="Konstantinidis K.T."/>
            <person name="Eloe-Fadrosh E.A."/>
            <person name="Kyrpides N.C."/>
            <person name="Woyke T."/>
        </authorList>
    </citation>
    <scope>NUCLEOTIDE SEQUENCE</scope>
    <source>
        <strain evidence="1">GVMAG-M-3300018080-19</strain>
    </source>
</reference>
<dbReference type="EMBL" id="MN739208">
    <property type="protein sequence ID" value="QHS93666.1"/>
    <property type="molecule type" value="Genomic_DNA"/>
</dbReference>
<evidence type="ECO:0000313" key="1">
    <source>
        <dbReference type="EMBL" id="QHS93666.1"/>
    </source>
</evidence>
<organism evidence="1">
    <name type="scientific">viral metagenome</name>
    <dbReference type="NCBI Taxonomy" id="1070528"/>
    <lineage>
        <taxon>unclassified sequences</taxon>
        <taxon>metagenomes</taxon>
        <taxon>organismal metagenomes</taxon>
    </lineage>
</organism>
<dbReference type="AlphaFoldDB" id="A0A6C0BN98"/>